<protein>
    <submittedName>
        <fullName evidence="6">Aspartate aminotransferase family protein</fullName>
    </submittedName>
</protein>
<keyword evidence="7" id="KW-1185">Reference proteome</keyword>
<evidence type="ECO:0000256" key="5">
    <source>
        <dbReference type="RuleBase" id="RU003560"/>
    </source>
</evidence>
<evidence type="ECO:0000313" key="7">
    <source>
        <dbReference type="Proteomes" id="UP001500418"/>
    </source>
</evidence>
<evidence type="ECO:0000256" key="1">
    <source>
        <dbReference type="ARBA" id="ARBA00001933"/>
    </source>
</evidence>
<evidence type="ECO:0000256" key="3">
    <source>
        <dbReference type="ARBA" id="ARBA00022679"/>
    </source>
</evidence>
<sequence>MVSDPRSTVAKETFRRVKRHFSPALATAGKFMGQGAVEMSAAGSRVTLSDGRSLLDFGSYAVALLGHRNPAVAEAVRAQLDVMPTSTRSIQSPVPPLAAESLAEYLGGSFHRVYFGCGGAEAVEASVKLARMATSRMTVIAVDGAFHGKTLGALALTDNPRLRKGLDPLLQGVVHVSPDDPEAVARVVRDQEVAAVVFEPLQAENGAWPLDEQVLAQWCRDAHEHGAFVISDEIQIGLRRCGARSVALEAGLPVDCVLLGKALGGGVVPVSAAVGTDQLFEPLLADPMMHSATFSGHPLGTAVIPTALDTIERHAEDGVRIAAAMATGLAEIQERHGDVVAETRGRGLLWGIDLRSPELVGAMLTGLAERGLVVSPCMTRPTTIRLLPPIVASDEDLDEALALLTEAAQAAAVEA</sequence>
<dbReference type="InterPro" id="IPR005814">
    <property type="entry name" value="Aminotrans_3"/>
</dbReference>
<dbReference type="InterPro" id="IPR015424">
    <property type="entry name" value="PyrdxlP-dep_Trfase"/>
</dbReference>
<keyword evidence="2 6" id="KW-0032">Aminotransferase</keyword>
<name>A0ABN1QTN0_9ACTN</name>
<dbReference type="EMBL" id="BAAAID010000053">
    <property type="protein sequence ID" value="GAA0946838.1"/>
    <property type="molecule type" value="Genomic_DNA"/>
</dbReference>
<evidence type="ECO:0000256" key="2">
    <source>
        <dbReference type="ARBA" id="ARBA00022576"/>
    </source>
</evidence>
<dbReference type="PROSITE" id="PS00600">
    <property type="entry name" value="AA_TRANSFER_CLASS_3"/>
    <property type="match status" value="1"/>
</dbReference>
<dbReference type="PIRSF" id="PIRSF000521">
    <property type="entry name" value="Transaminase_4ab_Lys_Orn"/>
    <property type="match status" value="1"/>
</dbReference>
<dbReference type="CDD" id="cd00610">
    <property type="entry name" value="OAT_like"/>
    <property type="match status" value="1"/>
</dbReference>
<dbReference type="InterPro" id="IPR015421">
    <property type="entry name" value="PyrdxlP-dep_Trfase_major"/>
</dbReference>
<dbReference type="InterPro" id="IPR050103">
    <property type="entry name" value="Class-III_PLP-dep_AT"/>
</dbReference>
<dbReference type="InterPro" id="IPR049704">
    <property type="entry name" value="Aminotrans_3_PPA_site"/>
</dbReference>
<comment type="cofactor">
    <cofactor evidence="1">
        <name>pyridoxal 5'-phosphate</name>
        <dbReference type="ChEBI" id="CHEBI:597326"/>
    </cofactor>
</comment>
<dbReference type="InterPro" id="IPR015422">
    <property type="entry name" value="PyrdxlP-dep_Trfase_small"/>
</dbReference>
<comment type="caution">
    <text evidence="6">The sequence shown here is derived from an EMBL/GenBank/DDBJ whole genome shotgun (WGS) entry which is preliminary data.</text>
</comment>
<dbReference type="Proteomes" id="UP001500418">
    <property type="component" value="Unassembled WGS sequence"/>
</dbReference>
<comment type="similarity">
    <text evidence="5">Belongs to the class-III pyridoxal-phosphate-dependent aminotransferase family.</text>
</comment>
<reference evidence="6 7" key="1">
    <citation type="journal article" date="2019" name="Int. J. Syst. Evol. Microbiol.">
        <title>The Global Catalogue of Microorganisms (GCM) 10K type strain sequencing project: providing services to taxonomists for standard genome sequencing and annotation.</title>
        <authorList>
            <consortium name="The Broad Institute Genomics Platform"/>
            <consortium name="The Broad Institute Genome Sequencing Center for Infectious Disease"/>
            <person name="Wu L."/>
            <person name="Ma J."/>
        </authorList>
    </citation>
    <scope>NUCLEOTIDE SEQUENCE [LARGE SCALE GENOMIC DNA]</scope>
    <source>
        <strain evidence="6 7">JCM 11444</strain>
    </source>
</reference>
<accession>A0ABN1QTN0</accession>
<dbReference type="Pfam" id="PF00202">
    <property type="entry name" value="Aminotran_3"/>
    <property type="match status" value="1"/>
</dbReference>
<dbReference type="PANTHER" id="PTHR11986">
    <property type="entry name" value="AMINOTRANSFERASE CLASS III"/>
    <property type="match status" value="1"/>
</dbReference>
<dbReference type="Gene3D" id="3.40.640.10">
    <property type="entry name" value="Type I PLP-dependent aspartate aminotransferase-like (Major domain)"/>
    <property type="match status" value="1"/>
</dbReference>
<evidence type="ECO:0000313" key="6">
    <source>
        <dbReference type="EMBL" id="GAA0946838.1"/>
    </source>
</evidence>
<keyword evidence="4 5" id="KW-0663">Pyridoxal phosphate</keyword>
<evidence type="ECO:0000256" key="4">
    <source>
        <dbReference type="ARBA" id="ARBA00022898"/>
    </source>
</evidence>
<dbReference type="SUPFAM" id="SSF53383">
    <property type="entry name" value="PLP-dependent transferases"/>
    <property type="match status" value="1"/>
</dbReference>
<dbReference type="GO" id="GO:0008483">
    <property type="term" value="F:transaminase activity"/>
    <property type="evidence" value="ECO:0007669"/>
    <property type="project" value="UniProtKB-KW"/>
</dbReference>
<dbReference type="PANTHER" id="PTHR11986:SF79">
    <property type="entry name" value="ACETYLORNITHINE AMINOTRANSFERASE, MITOCHONDRIAL"/>
    <property type="match status" value="1"/>
</dbReference>
<dbReference type="Gene3D" id="3.90.1150.10">
    <property type="entry name" value="Aspartate Aminotransferase, domain 1"/>
    <property type="match status" value="1"/>
</dbReference>
<gene>
    <name evidence="6" type="ORF">GCM10009575_066900</name>
</gene>
<proteinExistence type="inferred from homology"/>
<keyword evidence="3" id="KW-0808">Transferase</keyword>
<organism evidence="6 7">
    <name type="scientific">Streptomyces rhizosphaericus</name>
    <dbReference type="NCBI Taxonomy" id="114699"/>
    <lineage>
        <taxon>Bacteria</taxon>
        <taxon>Bacillati</taxon>
        <taxon>Actinomycetota</taxon>
        <taxon>Actinomycetes</taxon>
        <taxon>Kitasatosporales</taxon>
        <taxon>Streptomycetaceae</taxon>
        <taxon>Streptomyces</taxon>
        <taxon>Streptomyces violaceusniger group</taxon>
    </lineage>
</organism>